<gene>
    <name evidence="5" type="ORF">IDM49_04555</name>
</gene>
<dbReference type="InterPro" id="IPR029068">
    <property type="entry name" value="Glyas_Bleomycin-R_OHBP_Dase"/>
</dbReference>
<proteinExistence type="inferred from homology"/>
<organism evidence="5 6">
    <name type="scientific">Rothia terrae</name>
    <dbReference type="NCBI Taxonomy" id="396015"/>
    <lineage>
        <taxon>Bacteria</taxon>
        <taxon>Bacillati</taxon>
        <taxon>Actinomycetota</taxon>
        <taxon>Actinomycetes</taxon>
        <taxon>Micrococcales</taxon>
        <taxon>Micrococcaceae</taxon>
        <taxon>Rothia</taxon>
    </lineage>
</organism>
<dbReference type="Gene3D" id="3.10.180.10">
    <property type="entry name" value="2,3-Dihydroxybiphenyl 1,2-Dioxygenase, domain 1"/>
    <property type="match status" value="1"/>
</dbReference>
<accession>A0A7H2BFU2</accession>
<dbReference type="Gene3D" id="3.40.630.30">
    <property type="match status" value="1"/>
</dbReference>
<evidence type="ECO:0000259" key="4">
    <source>
        <dbReference type="PROSITE" id="PS51819"/>
    </source>
</evidence>
<evidence type="ECO:0000256" key="3">
    <source>
        <dbReference type="ARBA" id="ARBA00038502"/>
    </source>
</evidence>
<evidence type="ECO:0000256" key="2">
    <source>
        <dbReference type="ARBA" id="ARBA00023315"/>
    </source>
</evidence>
<dbReference type="PROSITE" id="PS51819">
    <property type="entry name" value="VOC"/>
    <property type="match status" value="1"/>
</dbReference>
<evidence type="ECO:0000313" key="5">
    <source>
        <dbReference type="EMBL" id="QNV38538.1"/>
    </source>
</evidence>
<dbReference type="CDD" id="cd04301">
    <property type="entry name" value="NAT_SF"/>
    <property type="match status" value="1"/>
</dbReference>
<dbReference type="EMBL" id="CP061539">
    <property type="protein sequence ID" value="QNV38538.1"/>
    <property type="molecule type" value="Genomic_DNA"/>
</dbReference>
<comment type="similarity">
    <text evidence="3">Belongs to the acetyltransferase family. RimJ subfamily.</text>
</comment>
<dbReference type="PANTHER" id="PTHR43792:SF8">
    <property type="entry name" value="[RIBOSOMAL PROTEIN US5]-ALANINE N-ACETYLTRANSFERASE"/>
    <property type="match status" value="1"/>
</dbReference>
<reference evidence="5 6" key="1">
    <citation type="submission" date="2020-09" db="EMBL/GenBank/DDBJ databases">
        <title>Investigation of environmental microbes.</title>
        <authorList>
            <person name="Ou Y."/>
            <person name="Kang Q."/>
        </authorList>
    </citation>
    <scope>NUCLEOTIDE SEQUENCE [LARGE SCALE GENOMIC DNA]</scope>
    <source>
        <strain evidence="5 6">KJZ-14</strain>
    </source>
</reference>
<dbReference type="InterPro" id="IPR016181">
    <property type="entry name" value="Acyl_CoA_acyltransferase"/>
</dbReference>
<dbReference type="SUPFAM" id="SSF55729">
    <property type="entry name" value="Acyl-CoA N-acyltransferases (Nat)"/>
    <property type="match status" value="1"/>
</dbReference>
<dbReference type="SUPFAM" id="SSF54593">
    <property type="entry name" value="Glyoxalase/Bleomycin resistance protein/Dihydroxybiphenyl dioxygenase"/>
    <property type="match status" value="1"/>
</dbReference>
<evidence type="ECO:0000256" key="1">
    <source>
        <dbReference type="ARBA" id="ARBA00022679"/>
    </source>
</evidence>
<keyword evidence="1 5" id="KW-0808">Transferase</keyword>
<name>A0A7H2BFU2_9MICC</name>
<keyword evidence="2" id="KW-0012">Acyltransferase</keyword>
<dbReference type="InterPro" id="IPR000182">
    <property type="entry name" value="GNAT_dom"/>
</dbReference>
<dbReference type="AlphaFoldDB" id="A0A7H2BFU2"/>
<protein>
    <submittedName>
        <fullName evidence="5">GNAT family N-acetyltransferase</fullName>
    </submittedName>
</protein>
<dbReference type="KEGG" id="rter:IDM49_04555"/>
<evidence type="ECO:0000313" key="6">
    <source>
        <dbReference type="Proteomes" id="UP000516404"/>
    </source>
</evidence>
<feature type="domain" description="VOC" evidence="4">
    <location>
        <begin position="198"/>
        <end position="324"/>
    </location>
</feature>
<dbReference type="GeneID" id="96623496"/>
<dbReference type="GO" id="GO:0016747">
    <property type="term" value="F:acyltransferase activity, transferring groups other than amino-acyl groups"/>
    <property type="evidence" value="ECO:0007669"/>
    <property type="project" value="InterPro"/>
</dbReference>
<dbReference type="Pfam" id="PF13302">
    <property type="entry name" value="Acetyltransf_3"/>
    <property type="match status" value="1"/>
</dbReference>
<dbReference type="PANTHER" id="PTHR43792">
    <property type="entry name" value="GNAT FAMILY, PUTATIVE (AFU_ORTHOLOGUE AFUA_3G00765)-RELATED-RELATED"/>
    <property type="match status" value="1"/>
</dbReference>
<keyword evidence="6" id="KW-1185">Reference proteome</keyword>
<dbReference type="InterPro" id="IPR037523">
    <property type="entry name" value="VOC_core"/>
</dbReference>
<dbReference type="Proteomes" id="UP000516404">
    <property type="component" value="Chromosome"/>
</dbReference>
<sequence length="324" mass="36313">MTDFLLTMWNERHAQGLLDAYVQNPDIHRQMDELVSAEDARRLIAEQYAMSAERAVWCVEANKQPVGAIGVTYSGISDSGFDRGWVFYWNVPPLRGSGIMKHLVKQVCDWALGNTELGTSDLMTADISELVAQPSPCLRRLELGYRANNPTSASVAQFAGFSVEGCEREKFLVDGTPVDVITAGRLATGPTRVARNGGLHHIELWVSDFSHDLPAWTWLFQQLGWRVLDNWTNGVSFQDPISSTYCVLEQSPDVQACHNRMNAGLNHIAFRVREKDMLDRVRSDARQHGWEELFGQSYPHAGGSQHMALYLENSQGFEVEIVAD</sequence>
<dbReference type="InterPro" id="IPR051531">
    <property type="entry name" value="N-acetyltransferase"/>
</dbReference>
<dbReference type="RefSeq" id="WP_190725184.1">
    <property type="nucleotide sequence ID" value="NZ_CP061539.1"/>
</dbReference>